<dbReference type="OrthoDB" id="6730379at2759"/>
<keyword evidence="9" id="KW-1185">Reference proteome</keyword>
<dbReference type="Pfam" id="PF07690">
    <property type="entry name" value="MFS_1"/>
    <property type="match status" value="1"/>
</dbReference>
<dbReference type="Proteomes" id="UP000193986">
    <property type="component" value="Unassembled WGS sequence"/>
</dbReference>
<dbReference type="GO" id="GO:0016020">
    <property type="term" value="C:membrane"/>
    <property type="evidence" value="ECO:0007669"/>
    <property type="project" value="UniProtKB-SubCell"/>
</dbReference>
<feature type="transmembrane region" description="Helical" evidence="7">
    <location>
        <begin position="321"/>
        <end position="340"/>
    </location>
</feature>
<protein>
    <submittedName>
        <fullName evidence="8">Major facilitator superfamily domain-containing protein</fullName>
    </submittedName>
</protein>
<feature type="transmembrane region" description="Helical" evidence="7">
    <location>
        <begin position="352"/>
        <end position="370"/>
    </location>
</feature>
<evidence type="ECO:0000256" key="4">
    <source>
        <dbReference type="ARBA" id="ARBA00022989"/>
    </source>
</evidence>
<dbReference type="EMBL" id="MCFC01000061">
    <property type="protein sequence ID" value="ORY25048.1"/>
    <property type="molecule type" value="Genomic_DNA"/>
</dbReference>
<reference evidence="8 9" key="1">
    <citation type="submission" date="2016-07" db="EMBL/GenBank/DDBJ databases">
        <title>Pervasive Adenine N6-methylation of Active Genes in Fungi.</title>
        <authorList>
            <consortium name="DOE Joint Genome Institute"/>
            <person name="Mondo S.J."/>
            <person name="Dannebaum R.O."/>
            <person name="Kuo R.C."/>
            <person name="Labutti K."/>
            <person name="Haridas S."/>
            <person name="Kuo A."/>
            <person name="Salamov A."/>
            <person name="Ahrendt S.R."/>
            <person name="Lipzen A."/>
            <person name="Sullivan W."/>
            <person name="Andreopoulos W.B."/>
            <person name="Clum A."/>
            <person name="Lindquist E."/>
            <person name="Daum C."/>
            <person name="Ramamoorthy G.K."/>
            <person name="Gryganskyi A."/>
            <person name="Culley D."/>
            <person name="Magnuson J.K."/>
            <person name="James T.Y."/>
            <person name="O'Malley M.A."/>
            <person name="Stajich J.E."/>
            <person name="Spatafora J.W."/>
            <person name="Visel A."/>
            <person name="Grigoriev I.V."/>
        </authorList>
    </citation>
    <scope>NUCLEOTIDE SEQUENCE [LARGE SCALE GENOMIC DNA]</scope>
    <source>
        <strain evidence="8 9">68-887.2</strain>
    </source>
</reference>
<dbReference type="PANTHER" id="PTHR43791">
    <property type="entry name" value="PERMEASE-RELATED"/>
    <property type="match status" value="1"/>
</dbReference>
<evidence type="ECO:0000256" key="1">
    <source>
        <dbReference type="ARBA" id="ARBA00004141"/>
    </source>
</evidence>
<accession>A0A1Y2AR49</accession>
<dbReference type="SUPFAM" id="SSF103473">
    <property type="entry name" value="MFS general substrate transporter"/>
    <property type="match status" value="1"/>
</dbReference>
<feature type="region of interest" description="Disordered" evidence="6">
    <location>
        <begin position="1"/>
        <end position="22"/>
    </location>
</feature>
<dbReference type="InParanoid" id="A0A1Y2AR49"/>
<comment type="subcellular location">
    <subcellularLocation>
        <location evidence="1">Membrane</location>
        <topology evidence="1">Multi-pass membrane protein</topology>
    </subcellularLocation>
</comment>
<dbReference type="GO" id="GO:0022857">
    <property type="term" value="F:transmembrane transporter activity"/>
    <property type="evidence" value="ECO:0007669"/>
    <property type="project" value="InterPro"/>
</dbReference>
<dbReference type="InterPro" id="IPR036259">
    <property type="entry name" value="MFS_trans_sf"/>
</dbReference>
<dbReference type="Gene3D" id="1.20.1250.20">
    <property type="entry name" value="MFS general substrate transporter like domains"/>
    <property type="match status" value="1"/>
</dbReference>
<gene>
    <name evidence="8" type="ORF">BCR39DRAFT_307992</name>
</gene>
<evidence type="ECO:0000256" key="2">
    <source>
        <dbReference type="ARBA" id="ARBA00022448"/>
    </source>
</evidence>
<proteinExistence type="predicted"/>
<name>A0A1Y2AR49_9TREE</name>
<feature type="transmembrane region" description="Helical" evidence="7">
    <location>
        <begin position="446"/>
        <end position="466"/>
    </location>
</feature>
<feature type="transmembrane region" description="Helical" evidence="7">
    <location>
        <begin position="116"/>
        <end position="137"/>
    </location>
</feature>
<evidence type="ECO:0000256" key="6">
    <source>
        <dbReference type="SAM" id="MobiDB-lite"/>
    </source>
</evidence>
<sequence length="512" mass="57911">MSAVLSQDESTISHEKDENFDGKDVENAQDSVVLQVYTDKEKNRVKWKVDLYLMPLMYVIYGLQQLDKTSISSQYLFGIAKATHMVGTQYNWLSTIFYLTYMFAEFPSNWIIQRYNIGKILTGYIFLWGSTVMLTAACKNWTQLMALKALQGIFECTIGPGFLLIISSWYTQQEHAARALIFMSANSGMGIISDIAIYFFGTAAQRNPDGLPAWKAIGIFIGGWTVLVAIISFFILGTPNEVWWLTKEEKAIAIARVDRNMAGTDQTGKRVLNWGQVREAFRDPNAWFITLNALLVSIPNGGVSAFGTIINKSFGFTQEQVIIYGIPRLCYNIVWFYFICFMTSKIKNIRMIFMLVSELPAFAGFLALSLVPADVSYKWTKWSLYLIATVFSTPLFLGWSMVSSNTAGKTKKSVVASMVFVAYCVGNMIGSQVFRTKDAPRYVKATIGISCCIGVEFFVLLFWRFYLVRENKRRDQALADSGMTPQAAELEGAEFGYQDMTDLENPHFRYAY</sequence>
<feature type="transmembrane region" description="Helical" evidence="7">
    <location>
        <begin position="49"/>
        <end position="66"/>
    </location>
</feature>
<keyword evidence="5 7" id="KW-0472">Membrane</keyword>
<keyword evidence="4 7" id="KW-1133">Transmembrane helix</keyword>
<evidence type="ECO:0000313" key="9">
    <source>
        <dbReference type="Proteomes" id="UP000193986"/>
    </source>
</evidence>
<feature type="transmembrane region" description="Helical" evidence="7">
    <location>
        <begin position="382"/>
        <end position="402"/>
    </location>
</feature>
<keyword evidence="2" id="KW-0813">Transport</keyword>
<organism evidence="8 9">
    <name type="scientific">Naematelia encephala</name>
    <dbReference type="NCBI Taxonomy" id="71784"/>
    <lineage>
        <taxon>Eukaryota</taxon>
        <taxon>Fungi</taxon>
        <taxon>Dikarya</taxon>
        <taxon>Basidiomycota</taxon>
        <taxon>Agaricomycotina</taxon>
        <taxon>Tremellomycetes</taxon>
        <taxon>Tremellales</taxon>
        <taxon>Naemateliaceae</taxon>
        <taxon>Naematelia</taxon>
    </lineage>
</organism>
<feature type="transmembrane region" description="Helical" evidence="7">
    <location>
        <begin position="86"/>
        <end position="104"/>
    </location>
</feature>
<feature type="compositionally biased region" description="Polar residues" evidence="6">
    <location>
        <begin position="1"/>
        <end position="10"/>
    </location>
</feature>
<dbReference type="PANTHER" id="PTHR43791:SF7">
    <property type="entry name" value="MAJOR FACILITATOR SUPERFAMILY (MFS) PROFILE DOMAIN-CONTAINING PROTEIN"/>
    <property type="match status" value="1"/>
</dbReference>
<feature type="transmembrane region" description="Helical" evidence="7">
    <location>
        <begin position="286"/>
        <end position="309"/>
    </location>
</feature>
<evidence type="ECO:0000256" key="7">
    <source>
        <dbReference type="SAM" id="Phobius"/>
    </source>
</evidence>
<evidence type="ECO:0000313" key="8">
    <source>
        <dbReference type="EMBL" id="ORY25048.1"/>
    </source>
</evidence>
<feature type="transmembrane region" description="Helical" evidence="7">
    <location>
        <begin position="149"/>
        <end position="167"/>
    </location>
</feature>
<dbReference type="InterPro" id="IPR011701">
    <property type="entry name" value="MFS"/>
</dbReference>
<evidence type="ECO:0000256" key="5">
    <source>
        <dbReference type="ARBA" id="ARBA00023136"/>
    </source>
</evidence>
<evidence type="ECO:0000256" key="3">
    <source>
        <dbReference type="ARBA" id="ARBA00022692"/>
    </source>
</evidence>
<comment type="caution">
    <text evidence="8">The sequence shown here is derived from an EMBL/GenBank/DDBJ whole genome shotgun (WGS) entry which is preliminary data.</text>
</comment>
<dbReference type="AlphaFoldDB" id="A0A1Y2AR49"/>
<feature type="transmembrane region" description="Helical" evidence="7">
    <location>
        <begin position="213"/>
        <end position="237"/>
    </location>
</feature>
<keyword evidence="3 7" id="KW-0812">Transmembrane</keyword>
<feature type="transmembrane region" description="Helical" evidence="7">
    <location>
        <begin position="179"/>
        <end position="201"/>
    </location>
</feature>
<feature type="transmembrane region" description="Helical" evidence="7">
    <location>
        <begin position="414"/>
        <end position="434"/>
    </location>
</feature>
<feature type="compositionally biased region" description="Basic and acidic residues" evidence="6">
    <location>
        <begin position="11"/>
        <end position="22"/>
    </location>
</feature>